<proteinExistence type="predicted"/>
<accession>A0A5B0SKB9</accession>
<reference evidence="2 3" key="1">
    <citation type="submission" date="2019-05" db="EMBL/GenBank/DDBJ databases">
        <title>Emergence of the Ug99 lineage of the wheat stem rust pathogen through somatic hybridization.</title>
        <authorList>
            <person name="Li F."/>
            <person name="Upadhyaya N.M."/>
            <person name="Sperschneider J."/>
            <person name="Matny O."/>
            <person name="Nguyen-Phuc H."/>
            <person name="Mago R."/>
            <person name="Raley C."/>
            <person name="Miller M.E."/>
            <person name="Silverstein K.A.T."/>
            <person name="Henningsen E."/>
            <person name="Hirsch C.D."/>
            <person name="Visser B."/>
            <person name="Pretorius Z.A."/>
            <person name="Steffenson B.J."/>
            <person name="Schwessinger B."/>
            <person name="Dodds P.N."/>
            <person name="Figueroa M."/>
        </authorList>
    </citation>
    <scope>NUCLEOTIDE SEQUENCE [LARGE SCALE GENOMIC DNA]</scope>
    <source>
        <strain evidence="2 3">Ug99</strain>
    </source>
</reference>
<evidence type="ECO:0000313" key="3">
    <source>
        <dbReference type="Proteomes" id="UP000325313"/>
    </source>
</evidence>
<dbReference type="Proteomes" id="UP000325313">
    <property type="component" value="Unassembled WGS sequence"/>
</dbReference>
<comment type="caution">
    <text evidence="2">The sequence shown here is derived from an EMBL/GenBank/DDBJ whole genome shotgun (WGS) entry which is preliminary data.</text>
</comment>
<dbReference type="EMBL" id="VDEP01000002">
    <property type="protein sequence ID" value="KAA1138441.1"/>
    <property type="molecule type" value="Genomic_DNA"/>
</dbReference>
<evidence type="ECO:0000256" key="1">
    <source>
        <dbReference type="SAM" id="MobiDB-lite"/>
    </source>
</evidence>
<feature type="region of interest" description="Disordered" evidence="1">
    <location>
        <begin position="1"/>
        <end position="23"/>
    </location>
</feature>
<protein>
    <submittedName>
        <fullName evidence="2">Uncharacterized protein</fullName>
    </submittedName>
</protein>
<organism evidence="2 3">
    <name type="scientific">Puccinia graminis f. sp. tritici</name>
    <dbReference type="NCBI Taxonomy" id="56615"/>
    <lineage>
        <taxon>Eukaryota</taxon>
        <taxon>Fungi</taxon>
        <taxon>Dikarya</taxon>
        <taxon>Basidiomycota</taxon>
        <taxon>Pucciniomycotina</taxon>
        <taxon>Pucciniomycetes</taxon>
        <taxon>Pucciniales</taxon>
        <taxon>Pucciniaceae</taxon>
        <taxon>Puccinia</taxon>
    </lineage>
</organism>
<name>A0A5B0SKB9_PUCGR</name>
<evidence type="ECO:0000313" key="2">
    <source>
        <dbReference type="EMBL" id="KAA1138441.1"/>
    </source>
</evidence>
<sequence length="53" mass="5846">MMMAELVGPFGREAPPPAESAPFEGGQEMAEVILTIIGAHRRSGTWWKKEMTD</sequence>
<gene>
    <name evidence="2" type="ORF">PGTUg99_010989</name>
</gene>
<dbReference type="AlphaFoldDB" id="A0A5B0SKB9"/>